<keyword evidence="2" id="KW-1185">Reference proteome</keyword>
<dbReference type="EMBL" id="CP002583">
    <property type="protein sequence ID" value="ADZ92614.1"/>
    <property type="molecule type" value="Genomic_DNA"/>
</dbReference>
<dbReference type="STRING" id="717774.Marme_3398"/>
<organism evidence="1 2">
    <name type="scientific">Marinomonas mediterranea (strain ATCC 700492 / JCM 21426 / NBRC 103028 / MMB-1)</name>
    <dbReference type="NCBI Taxonomy" id="717774"/>
    <lineage>
        <taxon>Bacteria</taxon>
        <taxon>Pseudomonadati</taxon>
        <taxon>Pseudomonadota</taxon>
        <taxon>Gammaproteobacteria</taxon>
        <taxon>Oceanospirillales</taxon>
        <taxon>Oceanospirillaceae</taxon>
        <taxon>Marinomonas</taxon>
    </lineage>
</organism>
<accession>F2K4X1</accession>
<dbReference type="Proteomes" id="UP000001062">
    <property type="component" value="Chromosome"/>
</dbReference>
<protein>
    <recommendedName>
        <fullName evidence="3">Cytoplasmic protein</fullName>
    </recommendedName>
</protein>
<dbReference type="KEGG" id="mme:Marme_3398"/>
<dbReference type="eggNOG" id="COG3530">
    <property type="taxonomic scope" value="Bacteria"/>
</dbReference>
<dbReference type="AlphaFoldDB" id="F2K4X1"/>
<dbReference type="OrthoDB" id="9807855at2"/>
<dbReference type="InterPro" id="IPR024530">
    <property type="entry name" value="QSregVF_b"/>
</dbReference>
<dbReference type="RefSeq" id="WP_013662516.1">
    <property type="nucleotide sequence ID" value="NC_015276.1"/>
</dbReference>
<reference evidence="1 2" key="1">
    <citation type="journal article" date="2012" name="Stand. Genomic Sci.">
        <title>Complete genome sequence of the melanogenic marine bacterium Marinomonas mediterranea type strain (MMB-1(T)).</title>
        <authorList>
            <person name="Lucas-Elio P."/>
            <person name="Goodwin L."/>
            <person name="Woyke T."/>
            <person name="Pitluck S."/>
            <person name="Nolan M."/>
            <person name="Kyrpides N.C."/>
            <person name="Detter J.C."/>
            <person name="Copeland A."/>
            <person name="Teshima H."/>
            <person name="Bruce D."/>
            <person name="Detter C."/>
            <person name="Tapia R."/>
            <person name="Han S."/>
            <person name="Land M.L."/>
            <person name="Ivanova N."/>
            <person name="Mikhailova N."/>
            <person name="Johnston A.W."/>
            <person name="Sanchez-Amat A."/>
        </authorList>
    </citation>
    <scope>NUCLEOTIDE SEQUENCE [LARGE SCALE GENOMIC DNA]</scope>
    <source>
        <strain evidence="2">ATCC 700492 / JCM 21426 / NBRC 103028 / MMB-1</strain>
    </source>
</reference>
<dbReference type="Pfam" id="PF12843">
    <property type="entry name" value="QSregVF_b"/>
    <property type="match status" value="1"/>
</dbReference>
<dbReference type="PATRIC" id="fig|717774.3.peg.3499"/>
<evidence type="ECO:0000313" key="1">
    <source>
        <dbReference type="EMBL" id="ADZ92614.1"/>
    </source>
</evidence>
<name>F2K4X1_MARM1</name>
<evidence type="ECO:0000313" key="2">
    <source>
        <dbReference type="Proteomes" id="UP000001062"/>
    </source>
</evidence>
<dbReference type="HOGENOM" id="CLU_176025_0_0_6"/>
<evidence type="ECO:0008006" key="3">
    <source>
        <dbReference type="Google" id="ProtNLM"/>
    </source>
</evidence>
<gene>
    <name evidence="1" type="ordered locus">Marme_3398</name>
</gene>
<sequence length="85" mass="9880">MFEKEDLVQVARQTMPFGKYQGQLLIDLPEPYLLWFSHEGWPEGNLGRWLQLTLEIKVNGLENLVEPLKAPKEPTRSKAQISIKF</sequence>
<proteinExistence type="predicted"/>